<name>A0AAE0THD1_9BIVA</name>
<dbReference type="Proteomes" id="UP001195483">
    <property type="component" value="Unassembled WGS sequence"/>
</dbReference>
<organism evidence="1 2">
    <name type="scientific">Potamilus streckersoni</name>
    <dbReference type="NCBI Taxonomy" id="2493646"/>
    <lineage>
        <taxon>Eukaryota</taxon>
        <taxon>Metazoa</taxon>
        <taxon>Spiralia</taxon>
        <taxon>Lophotrochozoa</taxon>
        <taxon>Mollusca</taxon>
        <taxon>Bivalvia</taxon>
        <taxon>Autobranchia</taxon>
        <taxon>Heteroconchia</taxon>
        <taxon>Palaeoheterodonta</taxon>
        <taxon>Unionida</taxon>
        <taxon>Unionoidea</taxon>
        <taxon>Unionidae</taxon>
        <taxon>Ambleminae</taxon>
        <taxon>Lampsilini</taxon>
        <taxon>Potamilus</taxon>
    </lineage>
</organism>
<dbReference type="AlphaFoldDB" id="A0AAE0THD1"/>
<reference evidence="1" key="3">
    <citation type="submission" date="2023-05" db="EMBL/GenBank/DDBJ databases">
        <authorList>
            <person name="Smith C.H."/>
        </authorList>
    </citation>
    <scope>NUCLEOTIDE SEQUENCE</scope>
    <source>
        <strain evidence="1">CHS0354</strain>
        <tissue evidence="1">Mantle</tissue>
    </source>
</reference>
<protein>
    <submittedName>
        <fullName evidence="1">Uncharacterized protein</fullName>
    </submittedName>
</protein>
<evidence type="ECO:0000313" key="1">
    <source>
        <dbReference type="EMBL" id="KAK3610008.1"/>
    </source>
</evidence>
<accession>A0AAE0THD1</accession>
<comment type="caution">
    <text evidence="1">The sequence shown here is derived from an EMBL/GenBank/DDBJ whole genome shotgun (WGS) entry which is preliminary data.</text>
</comment>
<keyword evidence="2" id="KW-1185">Reference proteome</keyword>
<reference evidence="1" key="2">
    <citation type="journal article" date="2021" name="Genome Biol. Evol.">
        <title>Developing a high-quality reference genome for a parasitic bivalve with doubly uniparental inheritance (Bivalvia: Unionida).</title>
        <authorList>
            <person name="Smith C.H."/>
        </authorList>
    </citation>
    <scope>NUCLEOTIDE SEQUENCE</scope>
    <source>
        <strain evidence="1">CHS0354</strain>
        <tissue evidence="1">Mantle</tissue>
    </source>
</reference>
<sequence length="87" mass="9606">MERRQGDPRDCSAFYLCVGDSAMKYTCLDEKVADVKRKVNMKMTSAEVLVAFRVTCDIPVVAKCLMGTISRLAKSGPHFMSSAIRAV</sequence>
<evidence type="ECO:0000313" key="2">
    <source>
        <dbReference type="Proteomes" id="UP001195483"/>
    </source>
</evidence>
<proteinExistence type="predicted"/>
<reference evidence="1" key="1">
    <citation type="journal article" date="2021" name="Genome Biol. Evol.">
        <title>A High-Quality Reference Genome for a Parasitic Bivalve with Doubly Uniparental Inheritance (Bivalvia: Unionida).</title>
        <authorList>
            <person name="Smith C.H."/>
        </authorList>
    </citation>
    <scope>NUCLEOTIDE SEQUENCE</scope>
    <source>
        <strain evidence="1">CHS0354</strain>
    </source>
</reference>
<dbReference type="EMBL" id="JAEAOA010001913">
    <property type="protein sequence ID" value="KAK3610008.1"/>
    <property type="molecule type" value="Genomic_DNA"/>
</dbReference>
<gene>
    <name evidence="1" type="ORF">CHS0354_032355</name>
</gene>